<keyword evidence="7" id="KW-0663">Pyridoxal phosphate</keyword>
<dbReference type="Proteomes" id="UP000006637">
    <property type="component" value="Chromosome"/>
</dbReference>
<sequence length="348" mass="37317">MSNRLHSSTVTRRDFLKVFCGASVGFIGAGGLLTSCGSSSSGSKRATSVTHQLGWLKISQFSGFFAGLEKGYYKDEGIAAKFNAGGPNIIASQVVASERALVGDDDNTTVLQAIDKGQPIVVYGTIFQKSPYAIMSYKDNPIRTLQDFAGKTIALSEATRPQLTPLLEKAGVDLKEVKYVPAGPDPSQLASRQVDGYFGYATSEGVALKQQGLDIIVTYFNDLGFPSYANVLITQPSAVKDNQDTLVRFLRASIRGWEYSLAHPEEMGELVAKKYGPEGLDVETEIAVHKAQAPLIRSPNGPLWIDRDKMEAVIKAAANAGSISKVLPVDEVMTTEIWQKASGGSGGE</sequence>
<organism evidence="13 14">
    <name type="scientific">Rubrobacter xylanophilus (strain DSM 9941 / JCM 11954 / NBRC 16129 / PRD-1)</name>
    <dbReference type="NCBI Taxonomy" id="266117"/>
    <lineage>
        <taxon>Bacteria</taxon>
        <taxon>Bacillati</taxon>
        <taxon>Actinomycetota</taxon>
        <taxon>Rubrobacteria</taxon>
        <taxon>Rubrobacterales</taxon>
        <taxon>Rubrobacteraceae</taxon>
        <taxon>Rubrobacter</taxon>
    </lineage>
</organism>
<comment type="pathway">
    <text evidence="2">Cofactor biosynthesis; thiamine diphosphate biosynthesis.</text>
</comment>
<evidence type="ECO:0000256" key="7">
    <source>
        <dbReference type="ARBA" id="ARBA00022898"/>
    </source>
</evidence>
<dbReference type="PANTHER" id="PTHR31528">
    <property type="entry name" value="4-AMINO-5-HYDROXYMETHYL-2-METHYLPYRIMIDINE PHOSPHATE SYNTHASE THI11-RELATED"/>
    <property type="match status" value="1"/>
</dbReference>
<proteinExistence type="inferred from homology"/>
<accession>Q1ARN7</accession>
<dbReference type="InterPro" id="IPR015168">
    <property type="entry name" value="SsuA/THI5"/>
</dbReference>
<gene>
    <name evidence="13" type="ordered locus">Rxyl_3032</name>
</gene>
<dbReference type="Pfam" id="PF09084">
    <property type="entry name" value="NMT1"/>
    <property type="match status" value="1"/>
</dbReference>
<keyword evidence="6" id="KW-0479">Metal-binding</keyword>
<evidence type="ECO:0000256" key="2">
    <source>
        <dbReference type="ARBA" id="ARBA00004948"/>
    </source>
</evidence>
<dbReference type="PANTHER" id="PTHR31528:SF1">
    <property type="entry name" value="4-AMINO-5-HYDROXYMETHYL-2-METHYLPYRIMIDINE PHOSPHATE SYNTHASE THI11-RELATED"/>
    <property type="match status" value="1"/>
</dbReference>
<dbReference type="GO" id="GO:0009228">
    <property type="term" value="P:thiamine biosynthetic process"/>
    <property type="evidence" value="ECO:0007669"/>
    <property type="project" value="UniProtKB-KW"/>
</dbReference>
<dbReference type="InterPro" id="IPR027939">
    <property type="entry name" value="NMT1/THI5"/>
</dbReference>
<dbReference type="OrthoDB" id="174578at2"/>
<dbReference type="STRING" id="266117.Rxyl_3032"/>
<evidence type="ECO:0000259" key="12">
    <source>
        <dbReference type="Pfam" id="PF09084"/>
    </source>
</evidence>
<evidence type="ECO:0000256" key="3">
    <source>
        <dbReference type="ARBA" id="ARBA00009406"/>
    </source>
</evidence>
<evidence type="ECO:0000256" key="4">
    <source>
        <dbReference type="ARBA" id="ARBA00011738"/>
    </source>
</evidence>
<comment type="catalytic activity">
    <reaction evidence="11">
        <text>N(6)-(pyridoxal phosphate)-L-lysyl-[4-amino-5-hydroxymethyl-2-methylpyrimidine phosphate synthase] + L-histidyl-[4-amino-5-hydroxymethyl-2-methylpyrimidine phosphate synthase] + 2 Fe(3+) + 4 H2O = L-lysyl-[4-amino-5-hydroxymethyl-2-methylpyrimidine phosphate synthase] + (2S)-2-amino-5-hydroxy-4-oxopentanoyl-[4-amino-5-hydroxymethyl-2-methylpyrimidine phosphate synthase] + 4-amino-2-methyl-5-(phosphooxymethyl)pyrimidine + 3-oxopropanoate + 2 Fe(2+) + 2 H(+)</text>
        <dbReference type="Rhea" id="RHEA:65756"/>
        <dbReference type="Rhea" id="RHEA-COMP:16892"/>
        <dbReference type="Rhea" id="RHEA-COMP:16893"/>
        <dbReference type="Rhea" id="RHEA-COMP:16894"/>
        <dbReference type="Rhea" id="RHEA-COMP:16895"/>
        <dbReference type="ChEBI" id="CHEBI:15377"/>
        <dbReference type="ChEBI" id="CHEBI:15378"/>
        <dbReference type="ChEBI" id="CHEBI:29033"/>
        <dbReference type="ChEBI" id="CHEBI:29034"/>
        <dbReference type="ChEBI" id="CHEBI:29969"/>
        <dbReference type="ChEBI" id="CHEBI:29979"/>
        <dbReference type="ChEBI" id="CHEBI:33190"/>
        <dbReference type="ChEBI" id="CHEBI:58354"/>
        <dbReference type="ChEBI" id="CHEBI:143915"/>
        <dbReference type="ChEBI" id="CHEBI:157692"/>
    </reaction>
    <physiologicalReaction direction="left-to-right" evidence="11">
        <dbReference type="Rhea" id="RHEA:65757"/>
    </physiologicalReaction>
</comment>
<dbReference type="HOGENOM" id="CLU_028871_1_2_11"/>
<comment type="function">
    <text evidence="1">Responsible for the formation of the pyrimidine heterocycle in the thiamine biosynthesis pathway. Catalyzes the formation of hydroxymethylpyrimidine phosphate (HMP-P) from histidine and pyridoxal phosphate (PLP). The protein uses PLP and the active site histidine to form HMP-P, generating an inactive enzyme. The enzyme can only undergo a single turnover, which suggests it is a suicide enzyme.</text>
</comment>
<evidence type="ECO:0000256" key="10">
    <source>
        <dbReference type="ARBA" id="ARBA00033171"/>
    </source>
</evidence>
<dbReference type="AlphaFoldDB" id="Q1ARN7"/>
<keyword evidence="14" id="KW-1185">Reference proteome</keyword>
<evidence type="ECO:0000256" key="6">
    <source>
        <dbReference type="ARBA" id="ARBA00022723"/>
    </source>
</evidence>
<comment type="similarity">
    <text evidence="3">Belongs to the NMT1/THI5 family.</text>
</comment>
<keyword evidence="5" id="KW-0808">Transferase</keyword>
<evidence type="ECO:0000313" key="14">
    <source>
        <dbReference type="Proteomes" id="UP000006637"/>
    </source>
</evidence>
<evidence type="ECO:0000256" key="8">
    <source>
        <dbReference type="ARBA" id="ARBA00022977"/>
    </source>
</evidence>
<evidence type="ECO:0000256" key="9">
    <source>
        <dbReference type="ARBA" id="ARBA00023004"/>
    </source>
</evidence>
<dbReference type="GO" id="GO:0046872">
    <property type="term" value="F:metal ion binding"/>
    <property type="evidence" value="ECO:0007669"/>
    <property type="project" value="UniProtKB-KW"/>
</dbReference>
<dbReference type="RefSeq" id="WP_011565950.1">
    <property type="nucleotide sequence ID" value="NC_008148.1"/>
</dbReference>
<name>Q1ARN7_RUBXD</name>
<keyword evidence="9" id="KW-0408">Iron</keyword>
<evidence type="ECO:0000256" key="1">
    <source>
        <dbReference type="ARBA" id="ARBA00003469"/>
    </source>
</evidence>
<dbReference type="PhylomeDB" id="Q1ARN7"/>
<dbReference type="KEGG" id="rxy:Rxyl_3032"/>
<dbReference type="GO" id="GO:0016740">
    <property type="term" value="F:transferase activity"/>
    <property type="evidence" value="ECO:0007669"/>
    <property type="project" value="UniProtKB-KW"/>
</dbReference>
<protein>
    <recommendedName>
        <fullName evidence="10">Thiamine pyrimidine synthase</fullName>
    </recommendedName>
</protein>
<keyword evidence="8" id="KW-0784">Thiamine biosynthesis</keyword>
<reference evidence="13 14" key="1">
    <citation type="submission" date="2006-06" db="EMBL/GenBank/DDBJ databases">
        <title>Complete sequence of Rubrobacter xylanophilus DSM 9941.</title>
        <authorList>
            <consortium name="US DOE Joint Genome Institute"/>
            <person name="Copeland A."/>
            <person name="Lucas S."/>
            <person name="Lapidus A."/>
            <person name="Barry K."/>
            <person name="Detter J.C."/>
            <person name="Glavina del Rio T."/>
            <person name="Hammon N."/>
            <person name="Israni S."/>
            <person name="Dalin E."/>
            <person name="Tice H."/>
            <person name="Pitluck S."/>
            <person name="Munk A.C."/>
            <person name="Brettin T."/>
            <person name="Bruce D."/>
            <person name="Han C."/>
            <person name="Tapia R."/>
            <person name="Gilna P."/>
            <person name="Schmutz J."/>
            <person name="Larimer F."/>
            <person name="Land M."/>
            <person name="Hauser L."/>
            <person name="Kyrpides N."/>
            <person name="Lykidis A."/>
            <person name="da Costa M.S."/>
            <person name="Rainey F.A."/>
            <person name="Empadinhas N."/>
            <person name="Jolivet E."/>
            <person name="Battista J.R."/>
            <person name="Richardson P."/>
        </authorList>
    </citation>
    <scope>NUCLEOTIDE SEQUENCE [LARGE SCALE GENOMIC DNA]</scope>
    <source>
        <strain evidence="14">DSM 9941 / NBRC 16129 / PRD-1</strain>
    </source>
</reference>
<feature type="domain" description="SsuA/THI5-like" evidence="12">
    <location>
        <begin position="60"/>
        <end position="266"/>
    </location>
</feature>
<dbReference type="Gene3D" id="3.40.190.10">
    <property type="entry name" value="Periplasmic binding protein-like II"/>
    <property type="match status" value="2"/>
</dbReference>
<dbReference type="eggNOG" id="COG0715">
    <property type="taxonomic scope" value="Bacteria"/>
</dbReference>
<evidence type="ECO:0000256" key="5">
    <source>
        <dbReference type="ARBA" id="ARBA00022679"/>
    </source>
</evidence>
<dbReference type="EMBL" id="CP000386">
    <property type="protein sequence ID" value="ABG05941.1"/>
    <property type="molecule type" value="Genomic_DNA"/>
</dbReference>
<dbReference type="SUPFAM" id="SSF53850">
    <property type="entry name" value="Periplasmic binding protein-like II"/>
    <property type="match status" value="1"/>
</dbReference>
<evidence type="ECO:0000256" key="11">
    <source>
        <dbReference type="ARBA" id="ARBA00048179"/>
    </source>
</evidence>
<comment type="subunit">
    <text evidence="4">Homodimer.</text>
</comment>
<evidence type="ECO:0000313" key="13">
    <source>
        <dbReference type="EMBL" id="ABG05941.1"/>
    </source>
</evidence>